<dbReference type="InterPro" id="IPR050492">
    <property type="entry name" value="Bact_metal-bind_prot9"/>
</dbReference>
<dbReference type="PANTHER" id="PTHR42953:SF1">
    <property type="entry name" value="METAL-BINDING PROTEIN HI_0362-RELATED"/>
    <property type="match status" value="1"/>
</dbReference>
<evidence type="ECO:0000313" key="8">
    <source>
        <dbReference type="EMBL" id="RKR07478.1"/>
    </source>
</evidence>
<dbReference type="AlphaFoldDB" id="A0A420X0U3"/>
<dbReference type="PRINTS" id="PR00690">
    <property type="entry name" value="ADHESNFAMILY"/>
</dbReference>
<sequence length="328" mass="35199">MRAAVFLLLAGLMLASTARAEAPSPPLRVVATIGMIGDIAERVGGECVEVTTLMGPGVDPHLYQASAGDVRTFRQADTILHAGYSLEGRLGEVLTRFGRMKPTLAVAPESIARERLITVQDRYGVDPHLWMDVGLWSNIVPTLVTHFSEQRPGCAGTFRANGAAYRRELQALDGWISASIATIPARQRILVTAHDAFGYYGRAYAIEVVGIQGISTETETGVADIRRMARIVSEWNVPALFIESTINPRTVQAVINAVRQQGHEVGIGGELYSDAMGEAGTPGGTYIGMLHANTTRIVSALGGEVPALPAALEGWARRWLPASEQEGE</sequence>
<dbReference type="InterPro" id="IPR006127">
    <property type="entry name" value="ZnuA-like"/>
</dbReference>
<comment type="similarity">
    <text evidence="2 6">Belongs to the bacterial solute-binding protein 9 family.</text>
</comment>
<evidence type="ECO:0000256" key="3">
    <source>
        <dbReference type="ARBA" id="ARBA00022448"/>
    </source>
</evidence>
<evidence type="ECO:0000256" key="5">
    <source>
        <dbReference type="ARBA" id="ARBA00022729"/>
    </source>
</evidence>
<keyword evidence="4" id="KW-0479">Metal-binding</keyword>
<keyword evidence="5 7" id="KW-0732">Signal</keyword>
<reference evidence="8 9" key="1">
    <citation type="submission" date="2018-10" db="EMBL/GenBank/DDBJ databases">
        <title>Genomic Encyclopedia of Type Strains, Phase IV (KMG-IV): sequencing the most valuable type-strain genomes for metagenomic binning, comparative biology and taxonomic classification.</title>
        <authorList>
            <person name="Goeker M."/>
        </authorList>
    </citation>
    <scope>NUCLEOTIDE SEQUENCE [LARGE SCALE GENOMIC DNA]</scope>
    <source>
        <strain evidence="8 9">DSM 23229</strain>
    </source>
</reference>
<evidence type="ECO:0000256" key="2">
    <source>
        <dbReference type="ARBA" id="ARBA00011028"/>
    </source>
</evidence>
<dbReference type="RefSeq" id="WP_121170582.1">
    <property type="nucleotide sequence ID" value="NZ_RBIN01000001.1"/>
</dbReference>
<keyword evidence="3 6" id="KW-0813">Transport</keyword>
<feature type="signal peptide" evidence="7">
    <location>
        <begin position="1"/>
        <end position="20"/>
    </location>
</feature>
<dbReference type="Pfam" id="PF01297">
    <property type="entry name" value="ZnuA"/>
    <property type="match status" value="1"/>
</dbReference>
<comment type="caution">
    <text evidence="8">The sequence shown here is derived from an EMBL/GenBank/DDBJ whole genome shotgun (WGS) entry which is preliminary data.</text>
</comment>
<dbReference type="GO" id="GO:0007155">
    <property type="term" value="P:cell adhesion"/>
    <property type="evidence" value="ECO:0007669"/>
    <property type="project" value="InterPro"/>
</dbReference>
<dbReference type="Proteomes" id="UP000281975">
    <property type="component" value="Unassembled WGS sequence"/>
</dbReference>
<name>A0A420X0U3_9GAMM</name>
<dbReference type="GO" id="GO:0030001">
    <property type="term" value="P:metal ion transport"/>
    <property type="evidence" value="ECO:0007669"/>
    <property type="project" value="InterPro"/>
</dbReference>
<dbReference type="InterPro" id="IPR006129">
    <property type="entry name" value="AdhesinB"/>
</dbReference>
<feature type="chain" id="PRO_5019449764" evidence="7">
    <location>
        <begin position="21"/>
        <end position="328"/>
    </location>
</feature>
<dbReference type="InterPro" id="IPR006128">
    <property type="entry name" value="Lipoprotein_PsaA-like"/>
</dbReference>
<evidence type="ECO:0000313" key="9">
    <source>
        <dbReference type="Proteomes" id="UP000281975"/>
    </source>
</evidence>
<protein>
    <submittedName>
        <fullName evidence="8">Manganese/zinc/iron transport system substrate-binding protein</fullName>
    </submittedName>
</protein>
<evidence type="ECO:0000256" key="1">
    <source>
        <dbReference type="ARBA" id="ARBA00004196"/>
    </source>
</evidence>
<dbReference type="OrthoDB" id="9810636at2"/>
<dbReference type="Gene3D" id="3.40.50.1980">
    <property type="entry name" value="Nitrogenase molybdenum iron protein domain"/>
    <property type="match status" value="2"/>
</dbReference>
<dbReference type="PRINTS" id="PR00691">
    <property type="entry name" value="ADHESINB"/>
</dbReference>
<accession>A0A420X0U3</accession>
<dbReference type="SUPFAM" id="SSF53807">
    <property type="entry name" value="Helical backbone' metal receptor"/>
    <property type="match status" value="1"/>
</dbReference>
<dbReference type="GO" id="GO:0046872">
    <property type="term" value="F:metal ion binding"/>
    <property type="evidence" value="ECO:0007669"/>
    <property type="project" value="UniProtKB-KW"/>
</dbReference>
<organism evidence="8 9">
    <name type="scientific">Kushneria sinocarnis</name>
    <dbReference type="NCBI Taxonomy" id="595502"/>
    <lineage>
        <taxon>Bacteria</taxon>
        <taxon>Pseudomonadati</taxon>
        <taxon>Pseudomonadota</taxon>
        <taxon>Gammaproteobacteria</taxon>
        <taxon>Oceanospirillales</taxon>
        <taxon>Halomonadaceae</taxon>
        <taxon>Kushneria</taxon>
    </lineage>
</organism>
<proteinExistence type="inferred from homology"/>
<dbReference type="GO" id="GO:0030313">
    <property type="term" value="C:cell envelope"/>
    <property type="evidence" value="ECO:0007669"/>
    <property type="project" value="UniProtKB-SubCell"/>
</dbReference>
<dbReference type="EMBL" id="RBIN01000001">
    <property type="protein sequence ID" value="RKR07478.1"/>
    <property type="molecule type" value="Genomic_DNA"/>
</dbReference>
<evidence type="ECO:0000256" key="6">
    <source>
        <dbReference type="RuleBase" id="RU003512"/>
    </source>
</evidence>
<comment type="subcellular location">
    <subcellularLocation>
        <location evidence="1">Cell envelope</location>
    </subcellularLocation>
</comment>
<evidence type="ECO:0000256" key="7">
    <source>
        <dbReference type="SAM" id="SignalP"/>
    </source>
</evidence>
<keyword evidence="9" id="KW-1185">Reference proteome</keyword>
<dbReference type="PANTHER" id="PTHR42953">
    <property type="entry name" value="HIGH-AFFINITY ZINC UPTAKE SYSTEM PROTEIN ZNUA-RELATED"/>
    <property type="match status" value="1"/>
</dbReference>
<gene>
    <name evidence="8" type="ORF">C7446_0290</name>
</gene>
<evidence type="ECO:0000256" key="4">
    <source>
        <dbReference type="ARBA" id="ARBA00022723"/>
    </source>
</evidence>